<dbReference type="SUPFAM" id="SSF103473">
    <property type="entry name" value="MFS general substrate transporter"/>
    <property type="match status" value="1"/>
</dbReference>
<accession>A0A0S2KGT9</accession>
<dbReference type="PRINTS" id="PR01036">
    <property type="entry name" value="TCRTETB"/>
</dbReference>
<protein>
    <submittedName>
        <fullName evidence="8">MFS transporter</fullName>
    </submittedName>
</protein>
<evidence type="ECO:0000256" key="3">
    <source>
        <dbReference type="ARBA" id="ARBA00022692"/>
    </source>
</evidence>
<reference evidence="8 9" key="1">
    <citation type="submission" date="2015-11" db="EMBL/GenBank/DDBJ databases">
        <authorList>
            <person name="Zhang Y."/>
            <person name="Guo Z."/>
        </authorList>
    </citation>
    <scope>NUCLEOTIDE SEQUENCE [LARGE SCALE GENOMIC DNA]</scope>
    <source>
        <strain evidence="8 9">KCTC 32221</strain>
    </source>
</reference>
<dbReference type="InterPro" id="IPR036259">
    <property type="entry name" value="MFS_trans_sf"/>
</dbReference>
<keyword evidence="9" id="KW-1185">Reference proteome</keyword>
<feature type="transmembrane region" description="Helical" evidence="6">
    <location>
        <begin position="262"/>
        <end position="285"/>
    </location>
</feature>
<keyword evidence="4 6" id="KW-1133">Transmembrane helix</keyword>
<feature type="transmembrane region" description="Helical" evidence="6">
    <location>
        <begin position="291"/>
        <end position="313"/>
    </location>
</feature>
<keyword evidence="3 6" id="KW-0812">Transmembrane</keyword>
<dbReference type="PATRIC" id="fig|1249552.3.peg.2948"/>
<dbReference type="InterPro" id="IPR020846">
    <property type="entry name" value="MFS_dom"/>
</dbReference>
<feature type="transmembrane region" description="Helical" evidence="6">
    <location>
        <begin position="433"/>
        <end position="451"/>
    </location>
</feature>
<dbReference type="Gene3D" id="1.20.1720.10">
    <property type="entry name" value="Multidrug resistance protein D"/>
    <property type="match status" value="1"/>
</dbReference>
<feature type="transmembrane region" description="Helical" evidence="6">
    <location>
        <begin position="403"/>
        <end position="421"/>
    </location>
</feature>
<dbReference type="CDD" id="cd17321">
    <property type="entry name" value="MFS_MMR_MDR_like"/>
    <property type="match status" value="1"/>
</dbReference>
<evidence type="ECO:0000256" key="1">
    <source>
        <dbReference type="ARBA" id="ARBA00004141"/>
    </source>
</evidence>
<feature type="transmembrane region" description="Helical" evidence="6">
    <location>
        <begin position="325"/>
        <end position="344"/>
    </location>
</feature>
<dbReference type="Pfam" id="PF07690">
    <property type="entry name" value="MFS_1"/>
    <property type="match status" value="1"/>
</dbReference>
<dbReference type="RefSeq" id="WP_058022928.1">
    <property type="nucleotide sequence ID" value="NZ_CP013189.1"/>
</dbReference>
<feature type="transmembrane region" description="Helical" evidence="6">
    <location>
        <begin position="350"/>
        <end position="367"/>
    </location>
</feature>
<dbReference type="Gene3D" id="1.20.1250.20">
    <property type="entry name" value="MFS general substrate transporter like domains"/>
    <property type="match status" value="1"/>
</dbReference>
<evidence type="ECO:0000256" key="5">
    <source>
        <dbReference type="ARBA" id="ARBA00023136"/>
    </source>
</evidence>
<evidence type="ECO:0000313" key="9">
    <source>
        <dbReference type="Proteomes" id="UP000065641"/>
    </source>
</evidence>
<dbReference type="EMBL" id="CP013189">
    <property type="protein sequence ID" value="ALO47548.1"/>
    <property type="molecule type" value="Genomic_DNA"/>
</dbReference>
<dbReference type="OrthoDB" id="9812221at2"/>
<dbReference type="PANTHER" id="PTHR42718">
    <property type="entry name" value="MAJOR FACILITATOR SUPERFAMILY MULTIDRUG TRANSPORTER MFSC"/>
    <property type="match status" value="1"/>
</dbReference>
<evidence type="ECO:0000256" key="6">
    <source>
        <dbReference type="SAM" id="Phobius"/>
    </source>
</evidence>
<dbReference type="AlphaFoldDB" id="A0A0S2KGT9"/>
<gene>
    <name evidence="8" type="ORF">PS2015_2921</name>
</gene>
<feature type="domain" description="Major facilitator superfamily (MFS) profile" evidence="7">
    <location>
        <begin position="10"/>
        <end position="457"/>
    </location>
</feature>
<keyword evidence="2" id="KW-0813">Transport</keyword>
<comment type="subcellular location">
    <subcellularLocation>
        <location evidence="1">Membrane</location>
        <topology evidence="1">Multi-pass membrane protein</topology>
    </subcellularLocation>
</comment>
<dbReference type="PROSITE" id="PS50850">
    <property type="entry name" value="MFS"/>
    <property type="match status" value="1"/>
</dbReference>
<feature type="transmembrane region" description="Helical" evidence="6">
    <location>
        <begin position="44"/>
        <end position="64"/>
    </location>
</feature>
<evidence type="ECO:0000256" key="4">
    <source>
        <dbReference type="ARBA" id="ARBA00022989"/>
    </source>
</evidence>
<evidence type="ECO:0000256" key="2">
    <source>
        <dbReference type="ARBA" id="ARBA00022448"/>
    </source>
</evidence>
<evidence type="ECO:0000259" key="7">
    <source>
        <dbReference type="PROSITE" id="PS50850"/>
    </source>
</evidence>
<name>A0A0S2KGT9_9GAMM</name>
<dbReference type="GO" id="GO:0022857">
    <property type="term" value="F:transmembrane transporter activity"/>
    <property type="evidence" value="ECO:0007669"/>
    <property type="project" value="InterPro"/>
</dbReference>
<dbReference type="KEGG" id="pspi:PS2015_2921"/>
<organism evidence="8 9">
    <name type="scientific">Pseudohongiella spirulinae</name>
    <dbReference type="NCBI Taxonomy" id="1249552"/>
    <lineage>
        <taxon>Bacteria</taxon>
        <taxon>Pseudomonadati</taxon>
        <taxon>Pseudomonadota</taxon>
        <taxon>Gammaproteobacteria</taxon>
        <taxon>Pseudomonadales</taxon>
        <taxon>Pseudohongiellaceae</taxon>
        <taxon>Pseudohongiella</taxon>
    </lineage>
</organism>
<feature type="transmembrane region" description="Helical" evidence="6">
    <location>
        <begin position="134"/>
        <end position="157"/>
    </location>
</feature>
<dbReference type="Proteomes" id="UP000065641">
    <property type="component" value="Chromosome"/>
</dbReference>
<feature type="transmembrane region" description="Helical" evidence="6">
    <location>
        <begin position="224"/>
        <end position="241"/>
    </location>
</feature>
<dbReference type="InterPro" id="IPR011701">
    <property type="entry name" value="MFS"/>
</dbReference>
<feature type="transmembrane region" description="Helical" evidence="6">
    <location>
        <begin position="76"/>
        <end position="93"/>
    </location>
</feature>
<dbReference type="STRING" id="1249552.PS2015_2921"/>
<feature type="transmembrane region" description="Helical" evidence="6">
    <location>
        <begin position="163"/>
        <end position="184"/>
    </location>
</feature>
<dbReference type="GO" id="GO:0016020">
    <property type="term" value="C:membrane"/>
    <property type="evidence" value="ECO:0007669"/>
    <property type="project" value="UniProtKB-SubCell"/>
</dbReference>
<keyword evidence="5 6" id="KW-0472">Membrane</keyword>
<proteinExistence type="predicted"/>
<sequence>MSAQTHPRIILAMLLLNSFAVPLMLSSANVALPTIANELSLTAIALSWVPMAFLMASTMFVLIFGRLADNIGRKRVFLVGTAAVIVTSLIASLSQSDVMLLTARFLQGASAAMLHATQMAIISSVFPANQRGKYIGLVTGSIYIGLSAGPLLGGLVIDSVGWRAAFLMHVPLAAMVLIMGVFFVHDEWRGEKSIPFDLRGAVGWIISILLFCLGVSRLPNTDSYLLLLASAVSITLFIRHARTTLHPLWDVKLFFGNRTFTLSAAASLMMYSATYANVVLLSLYLQSVKGLSASSAGMIMMIQPAVMALGSPIMGRLSDRLEPRWLASAGMAVTAGGLFVLANLHPDSSLMYVAIALLMTGGGFALFSSPNVNAIMGSVEAKHFGSASGAVATTRLIGQLNSMVLVTLVVGLVMGNTLISADSIPQLARAIDLSFAIAGLICLPGIAFSLARGRLHSKPA</sequence>
<dbReference type="PANTHER" id="PTHR42718:SF9">
    <property type="entry name" value="MAJOR FACILITATOR SUPERFAMILY MULTIDRUG TRANSPORTER MFSC"/>
    <property type="match status" value="1"/>
</dbReference>
<feature type="transmembrane region" description="Helical" evidence="6">
    <location>
        <begin position="196"/>
        <end position="218"/>
    </location>
</feature>
<feature type="transmembrane region" description="Helical" evidence="6">
    <location>
        <begin position="105"/>
        <end position="127"/>
    </location>
</feature>
<evidence type="ECO:0000313" key="8">
    <source>
        <dbReference type="EMBL" id="ALO47548.1"/>
    </source>
</evidence>